<evidence type="ECO:0000313" key="3">
    <source>
        <dbReference type="Proteomes" id="UP000266723"/>
    </source>
</evidence>
<accession>A0ABQ7BM66</accession>
<sequence>MSHDLCNSSHRSQTKLSIFSQSSAISSLITSGPLQSSSFWSPSPFETVTRHHHHRSSSPPPLVTTIAVRHHHRRPTPPPPPLVTTIAV</sequence>
<evidence type="ECO:0000256" key="1">
    <source>
        <dbReference type="SAM" id="MobiDB-lite"/>
    </source>
</evidence>
<dbReference type="Proteomes" id="UP000266723">
    <property type="component" value="Unassembled WGS sequence"/>
</dbReference>
<reference evidence="2 3" key="1">
    <citation type="journal article" date="2020" name="BMC Genomics">
        <title>Intraspecific diversification of the crop wild relative Brassica cretica Lam. using demographic model selection.</title>
        <authorList>
            <person name="Kioukis A."/>
            <person name="Michalopoulou V.A."/>
            <person name="Briers L."/>
            <person name="Pirintsos S."/>
            <person name="Studholme D.J."/>
            <person name="Pavlidis P."/>
            <person name="Sarris P.F."/>
        </authorList>
    </citation>
    <scope>NUCLEOTIDE SEQUENCE [LARGE SCALE GENOMIC DNA]</scope>
    <source>
        <strain evidence="3">cv. PFS-1207/04</strain>
    </source>
</reference>
<protein>
    <submittedName>
        <fullName evidence="2">Uncharacterized protein</fullName>
    </submittedName>
</protein>
<feature type="region of interest" description="Disordered" evidence="1">
    <location>
        <begin position="32"/>
        <end position="62"/>
    </location>
</feature>
<organism evidence="2 3">
    <name type="scientific">Brassica cretica</name>
    <name type="common">Mustard</name>
    <dbReference type="NCBI Taxonomy" id="69181"/>
    <lineage>
        <taxon>Eukaryota</taxon>
        <taxon>Viridiplantae</taxon>
        <taxon>Streptophyta</taxon>
        <taxon>Embryophyta</taxon>
        <taxon>Tracheophyta</taxon>
        <taxon>Spermatophyta</taxon>
        <taxon>Magnoliopsida</taxon>
        <taxon>eudicotyledons</taxon>
        <taxon>Gunneridae</taxon>
        <taxon>Pentapetalae</taxon>
        <taxon>rosids</taxon>
        <taxon>malvids</taxon>
        <taxon>Brassicales</taxon>
        <taxon>Brassicaceae</taxon>
        <taxon>Brassiceae</taxon>
        <taxon>Brassica</taxon>
    </lineage>
</organism>
<keyword evidence="3" id="KW-1185">Reference proteome</keyword>
<gene>
    <name evidence="2" type="ORF">DY000_02043404</name>
</gene>
<proteinExistence type="predicted"/>
<comment type="caution">
    <text evidence="2">The sequence shown here is derived from an EMBL/GenBank/DDBJ whole genome shotgun (WGS) entry which is preliminary data.</text>
</comment>
<name>A0ABQ7BM66_BRACR</name>
<dbReference type="EMBL" id="QGKV02001507">
    <property type="protein sequence ID" value="KAF3533787.1"/>
    <property type="molecule type" value="Genomic_DNA"/>
</dbReference>
<evidence type="ECO:0000313" key="2">
    <source>
        <dbReference type="EMBL" id="KAF3533787.1"/>
    </source>
</evidence>
<feature type="compositionally biased region" description="Polar residues" evidence="1">
    <location>
        <begin position="32"/>
        <end position="46"/>
    </location>
</feature>